<organism evidence="4 5">
    <name type="scientific">Jeotgalibacillus alimentarius</name>
    <dbReference type="NCBI Taxonomy" id="135826"/>
    <lineage>
        <taxon>Bacteria</taxon>
        <taxon>Bacillati</taxon>
        <taxon>Bacillota</taxon>
        <taxon>Bacilli</taxon>
        <taxon>Bacillales</taxon>
        <taxon>Caryophanaceae</taxon>
        <taxon>Jeotgalibacillus</taxon>
    </lineage>
</organism>
<evidence type="ECO:0000256" key="2">
    <source>
        <dbReference type="ARBA" id="ARBA00022840"/>
    </source>
</evidence>
<dbReference type="Gene3D" id="3.40.50.300">
    <property type="entry name" value="P-loop containing nucleotide triphosphate hydrolases"/>
    <property type="match status" value="1"/>
</dbReference>
<dbReference type="EMBL" id="JXRQ01000015">
    <property type="protein sequence ID" value="KIL51654.1"/>
    <property type="molecule type" value="Genomic_DNA"/>
</dbReference>
<dbReference type="Pfam" id="PF00005">
    <property type="entry name" value="ABC_tran"/>
    <property type="match status" value="1"/>
</dbReference>
<reference evidence="4 5" key="1">
    <citation type="submission" date="2015-01" db="EMBL/GenBank/DDBJ databases">
        <title>Genome sequence of Jeotgalibacillus alimentarius.</title>
        <authorList>
            <person name="Goh K.M."/>
            <person name="Chan K.-G."/>
            <person name="Yaakop A.S."/>
            <person name="Ee R."/>
            <person name="Gan H.M."/>
            <person name="Chan C.S."/>
        </authorList>
    </citation>
    <scope>NUCLEOTIDE SEQUENCE [LARGE SCALE GENOMIC DNA]</scope>
    <source>
        <strain evidence="4 5">YKJ-13</strain>
    </source>
</reference>
<dbReference type="RefSeq" id="WP_041121741.1">
    <property type="nucleotide sequence ID" value="NZ_JXRQ01000015.1"/>
</dbReference>
<accession>A0A0C2SCG8</accession>
<dbReference type="Proteomes" id="UP000031950">
    <property type="component" value="Unassembled WGS sequence"/>
</dbReference>
<name>A0A0C2SCG8_9BACL</name>
<sequence length="295" mass="32835">MTADIVIDQVSVKYKKFHALDHVSLKLDREKIYGLIGRNGAGKTTLLSLLASFAEPDEGSIQVNGKPLFENAELMQQVTFVYEKDLKEESEKVKAYLEAIAEYKPNYDAEYAMELVERFNLPLNKPVYKLSKGMQSALNAVIGLASRSPITMFDETYSGMDAPTRELFYQELLEDHARYPRTMILSTHLVSEMDYLFEEAVILHKGKVLLHEPVDVVLEKGASVTGAADLVDEFVAGMNQIHTQKLGGTKSVMVIDPLTDEQLARAGQSGLEIGPVSLQDLFIHLTKEEGQHGAK</sequence>
<gene>
    <name evidence="4" type="ORF">KP77_11660</name>
</gene>
<evidence type="ECO:0000259" key="3">
    <source>
        <dbReference type="PROSITE" id="PS50893"/>
    </source>
</evidence>
<dbReference type="OrthoDB" id="9804819at2"/>
<evidence type="ECO:0000256" key="1">
    <source>
        <dbReference type="ARBA" id="ARBA00022741"/>
    </source>
</evidence>
<dbReference type="SMART" id="SM00382">
    <property type="entry name" value="AAA"/>
    <property type="match status" value="1"/>
</dbReference>
<keyword evidence="1" id="KW-0547">Nucleotide-binding</keyword>
<keyword evidence="2" id="KW-0067">ATP-binding</keyword>
<evidence type="ECO:0000313" key="4">
    <source>
        <dbReference type="EMBL" id="KIL51654.1"/>
    </source>
</evidence>
<evidence type="ECO:0000313" key="5">
    <source>
        <dbReference type="Proteomes" id="UP000031950"/>
    </source>
</evidence>
<dbReference type="InterPro" id="IPR003593">
    <property type="entry name" value="AAA+_ATPase"/>
</dbReference>
<feature type="domain" description="ABC transporter" evidence="3">
    <location>
        <begin position="5"/>
        <end position="230"/>
    </location>
</feature>
<protein>
    <submittedName>
        <fullName evidence="4">ABC transporter-like protein</fullName>
    </submittedName>
</protein>
<keyword evidence="5" id="KW-1185">Reference proteome</keyword>
<dbReference type="PANTHER" id="PTHR43158:SF5">
    <property type="entry name" value="ABC TRANSPORTER, ATP-BINDING PROTEIN"/>
    <property type="match status" value="1"/>
</dbReference>
<dbReference type="STRING" id="135826.KP77_11660"/>
<dbReference type="GO" id="GO:0016887">
    <property type="term" value="F:ATP hydrolysis activity"/>
    <property type="evidence" value="ECO:0007669"/>
    <property type="project" value="InterPro"/>
</dbReference>
<comment type="caution">
    <text evidence="4">The sequence shown here is derived from an EMBL/GenBank/DDBJ whole genome shotgun (WGS) entry which is preliminary data.</text>
</comment>
<dbReference type="SUPFAM" id="SSF52540">
    <property type="entry name" value="P-loop containing nucleoside triphosphate hydrolases"/>
    <property type="match status" value="1"/>
</dbReference>
<dbReference type="InterPro" id="IPR027417">
    <property type="entry name" value="P-loop_NTPase"/>
</dbReference>
<dbReference type="PROSITE" id="PS50893">
    <property type="entry name" value="ABC_TRANSPORTER_2"/>
    <property type="match status" value="1"/>
</dbReference>
<dbReference type="GO" id="GO:0005524">
    <property type="term" value="F:ATP binding"/>
    <property type="evidence" value="ECO:0007669"/>
    <property type="project" value="UniProtKB-KW"/>
</dbReference>
<dbReference type="CDD" id="cd03230">
    <property type="entry name" value="ABC_DR_subfamily_A"/>
    <property type="match status" value="1"/>
</dbReference>
<dbReference type="PANTHER" id="PTHR43158">
    <property type="entry name" value="SKFA PEPTIDE EXPORT ATP-BINDING PROTEIN SKFE"/>
    <property type="match status" value="1"/>
</dbReference>
<dbReference type="PATRIC" id="fig|135826.4.peg.1161"/>
<dbReference type="AlphaFoldDB" id="A0A0C2SCG8"/>
<dbReference type="InterPro" id="IPR003439">
    <property type="entry name" value="ABC_transporter-like_ATP-bd"/>
</dbReference>
<proteinExistence type="predicted"/>